<feature type="transmembrane region" description="Helical" evidence="7">
    <location>
        <begin position="54"/>
        <end position="76"/>
    </location>
</feature>
<feature type="compositionally biased region" description="Polar residues" evidence="6">
    <location>
        <begin position="369"/>
        <end position="389"/>
    </location>
</feature>
<dbReference type="EMBL" id="JAGMWT010000001">
    <property type="protein sequence ID" value="KAH7138885.1"/>
    <property type="molecule type" value="Genomic_DNA"/>
</dbReference>
<dbReference type="GO" id="GO:0016020">
    <property type="term" value="C:membrane"/>
    <property type="evidence" value="ECO:0007669"/>
    <property type="project" value="UniProtKB-SubCell"/>
</dbReference>
<evidence type="ECO:0000256" key="5">
    <source>
        <dbReference type="ARBA" id="ARBA00038359"/>
    </source>
</evidence>
<dbReference type="InterPro" id="IPR049326">
    <property type="entry name" value="Rhodopsin_dom_fungi"/>
</dbReference>
<keyword evidence="3 7" id="KW-1133">Transmembrane helix</keyword>
<evidence type="ECO:0000313" key="10">
    <source>
        <dbReference type="Proteomes" id="UP000700596"/>
    </source>
</evidence>
<evidence type="ECO:0000256" key="6">
    <source>
        <dbReference type="SAM" id="MobiDB-lite"/>
    </source>
</evidence>
<accession>A0A9P9EIK0</accession>
<dbReference type="OrthoDB" id="5329176at2759"/>
<evidence type="ECO:0000256" key="3">
    <source>
        <dbReference type="ARBA" id="ARBA00022989"/>
    </source>
</evidence>
<comment type="caution">
    <text evidence="9">The sequence shown here is derived from an EMBL/GenBank/DDBJ whole genome shotgun (WGS) entry which is preliminary data.</text>
</comment>
<gene>
    <name evidence="9" type="ORF">B0J11DRAFT_422491</name>
</gene>
<dbReference type="PANTHER" id="PTHR33048:SF123">
    <property type="entry name" value="INTEGRAL MEMBRANE PROTEIN"/>
    <property type="match status" value="1"/>
</dbReference>
<keyword evidence="4 7" id="KW-0472">Membrane</keyword>
<evidence type="ECO:0000256" key="2">
    <source>
        <dbReference type="ARBA" id="ARBA00022692"/>
    </source>
</evidence>
<organism evidence="9 10">
    <name type="scientific">Dendryphion nanum</name>
    <dbReference type="NCBI Taxonomy" id="256645"/>
    <lineage>
        <taxon>Eukaryota</taxon>
        <taxon>Fungi</taxon>
        <taxon>Dikarya</taxon>
        <taxon>Ascomycota</taxon>
        <taxon>Pezizomycotina</taxon>
        <taxon>Dothideomycetes</taxon>
        <taxon>Pleosporomycetidae</taxon>
        <taxon>Pleosporales</taxon>
        <taxon>Torulaceae</taxon>
        <taxon>Dendryphion</taxon>
    </lineage>
</organism>
<protein>
    <recommendedName>
        <fullName evidence="8">Rhodopsin domain-containing protein</fullName>
    </recommendedName>
</protein>
<feature type="transmembrane region" description="Helical" evidence="7">
    <location>
        <begin position="255"/>
        <end position="276"/>
    </location>
</feature>
<evidence type="ECO:0000256" key="4">
    <source>
        <dbReference type="ARBA" id="ARBA00023136"/>
    </source>
</evidence>
<evidence type="ECO:0000256" key="1">
    <source>
        <dbReference type="ARBA" id="ARBA00004141"/>
    </source>
</evidence>
<feature type="transmembrane region" description="Helical" evidence="7">
    <location>
        <begin position="215"/>
        <end position="235"/>
    </location>
</feature>
<evidence type="ECO:0000313" key="9">
    <source>
        <dbReference type="EMBL" id="KAH7138885.1"/>
    </source>
</evidence>
<feature type="transmembrane region" description="Helical" evidence="7">
    <location>
        <begin position="96"/>
        <end position="124"/>
    </location>
</feature>
<proteinExistence type="inferred from homology"/>
<evidence type="ECO:0000256" key="7">
    <source>
        <dbReference type="SAM" id="Phobius"/>
    </source>
</evidence>
<feature type="transmembrane region" description="Helical" evidence="7">
    <location>
        <begin position="178"/>
        <end position="203"/>
    </location>
</feature>
<keyword evidence="10" id="KW-1185">Reference proteome</keyword>
<keyword evidence="2 7" id="KW-0812">Transmembrane</keyword>
<comment type="similarity">
    <text evidence="5">Belongs to the SAT4 family.</text>
</comment>
<reference evidence="9" key="1">
    <citation type="journal article" date="2021" name="Nat. Commun.">
        <title>Genetic determinants of endophytism in the Arabidopsis root mycobiome.</title>
        <authorList>
            <person name="Mesny F."/>
            <person name="Miyauchi S."/>
            <person name="Thiergart T."/>
            <person name="Pickel B."/>
            <person name="Atanasova L."/>
            <person name="Karlsson M."/>
            <person name="Huettel B."/>
            <person name="Barry K.W."/>
            <person name="Haridas S."/>
            <person name="Chen C."/>
            <person name="Bauer D."/>
            <person name="Andreopoulos W."/>
            <person name="Pangilinan J."/>
            <person name="LaButti K."/>
            <person name="Riley R."/>
            <person name="Lipzen A."/>
            <person name="Clum A."/>
            <person name="Drula E."/>
            <person name="Henrissat B."/>
            <person name="Kohler A."/>
            <person name="Grigoriev I.V."/>
            <person name="Martin F.M."/>
            <person name="Hacquard S."/>
        </authorList>
    </citation>
    <scope>NUCLEOTIDE SEQUENCE</scope>
    <source>
        <strain evidence="9">MPI-CAGE-CH-0243</strain>
    </source>
</reference>
<dbReference type="Proteomes" id="UP000700596">
    <property type="component" value="Unassembled WGS sequence"/>
</dbReference>
<dbReference type="AlphaFoldDB" id="A0A9P9EIK0"/>
<name>A0A9P9EIK0_9PLEO</name>
<sequence>MISLDKPKLAPGAEQARQDVTVGVSVALVLVAMTCVGLRIFTRAHIVRNMGREDWTIIAAAIMTFVLLLEEIVAARKYKLGFSGQSLTPEIMVGNIQMVLALVVTYKLVVTLIKISILIMYLRLAVVKTFERLCKGTIYLLITWQCILIIVVPAQCTPLRKLWDFTGTVKGSCINANAFYFATSTFHLLMDIWILVLPIKLVLAIPRPPREKVGLYMVFGLGLFSAIASAVRLNYLRLFTISDDPFYDSLQINLWSVIEASVGIVCASLPTLKPLFSKEQRNRTREVLNQNSSLRSPAMAKGPRVVLAKEISVSMVSPSSSSWMSSARSIYSSASSKISKQSTFDEEFELAGRDVPPPVPPKSPRHSPNHSPTTSLNSSPKKIYTTSPTRLDDAYRDLEHTLRLPATVYKSSPR</sequence>
<comment type="subcellular location">
    <subcellularLocation>
        <location evidence="1">Membrane</location>
        <topology evidence="1">Multi-pass membrane protein</topology>
    </subcellularLocation>
</comment>
<feature type="transmembrane region" description="Helical" evidence="7">
    <location>
        <begin position="20"/>
        <end position="42"/>
    </location>
</feature>
<evidence type="ECO:0000259" key="8">
    <source>
        <dbReference type="Pfam" id="PF20684"/>
    </source>
</evidence>
<dbReference type="Pfam" id="PF20684">
    <property type="entry name" value="Fung_rhodopsin"/>
    <property type="match status" value="1"/>
</dbReference>
<dbReference type="InterPro" id="IPR052337">
    <property type="entry name" value="SAT4-like"/>
</dbReference>
<dbReference type="PANTHER" id="PTHR33048">
    <property type="entry name" value="PTH11-LIKE INTEGRAL MEMBRANE PROTEIN (AFU_ORTHOLOGUE AFUA_5G11245)"/>
    <property type="match status" value="1"/>
</dbReference>
<feature type="domain" description="Rhodopsin" evidence="8">
    <location>
        <begin position="38"/>
        <end position="278"/>
    </location>
</feature>
<feature type="region of interest" description="Disordered" evidence="6">
    <location>
        <begin position="345"/>
        <end position="392"/>
    </location>
</feature>
<feature type="transmembrane region" description="Helical" evidence="7">
    <location>
        <begin position="136"/>
        <end position="154"/>
    </location>
</feature>